<evidence type="ECO:0000256" key="2">
    <source>
        <dbReference type="ARBA" id="ARBA00022737"/>
    </source>
</evidence>
<feature type="domain" description="Cellulose synthase operon C C-terminal" evidence="4">
    <location>
        <begin position="212"/>
        <end position="277"/>
    </location>
</feature>
<keyword evidence="6" id="KW-1185">Reference proteome</keyword>
<dbReference type="RefSeq" id="WP_249047950.1">
    <property type="nucleotide sequence ID" value="NZ_JAMBEC010000003.1"/>
</dbReference>
<comment type="caution">
    <text evidence="5">The sequence shown here is derived from an EMBL/GenBank/DDBJ whole genome shotgun (WGS) entry which is preliminary data.</text>
</comment>
<keyword evidence="3" id="KW-0802">TPR repeat</keyword>
<evidence type="ECO:0000313" key="5">
    <source>
        <dbReference type="EMBL" id="MCL1552053.1"/>
    </source>
</evidence>
<evidence type="ECO:0000256" key="3">
    <source>
        <dbReference type="ARBA" id="ARBA00022803"/>
    </source>
</evidence>
<dbReference type="Pfam" id="PF05420">
    <property type="entry name" value="BCSC_C"/>
    <property type="match status" value="1"/>
</dbReference>
<evidence type="ECO:0000256" key="1">
    <source>
        <dbReference type="ARBA" id="ARBA00022729"/>
    </source>
</evidence>
<dbReference type="EMBL" id="JAMBED010000025">
    <property type="protein sequence ID" value="MCL1552053.1"/>
    <property type="molecule type" value="Genomic_DNA"/>
</dbReference>
<gene>
    <name evidence="5" type="ORF">M3O51_12255</name>
</gene>
<keyword evidence="2" id="KW-0677">Repeat</keyword>
<dbReference type="Proteomes" id="UP001167357">
    <property type="component" value="Unassembled WGS sequence"/>
</dbReference>
<protein>
    <submittedName>
        <fullName evidence="5">Cellulose synthase subunit BcsC-related outer membrane protein</fullName>
    </submittedName>
</protein>
<proteinExistence type="predicted"/>
<keyword evidence="1" id="KW-0732">Signal</keyword>
<sequence length="293" mass="29924">MLDELRAVQLENSDNLAGGALYRARDGEDGLGRLDDIEMPVQAEFAVGEGKLGVTLTSTGVDAGTLTTESVTASRFGTGPQGAIGDALAADRGPIDTLVNTPVYQLLATEGDNAATREPLRRYTLNTGLFNELLVENNNSNAAALAALANEPLPAYLLSINVSATPIAQLPRDILGNTALSEQLGAGGAAALRALAGSTAAAQQTPTGLADTLNAMAASGNGSCRLSQDDTGVGVGVRYRNGGFSADAGSTPIGFQEQNVIGGVGYRGELGDTVSMWTWGSRCTGAGARPGRR</sequence>
<dbReference type="InterPro" id="IPR008410">
    <property type="entry name" value="BCSC_C"/>
</dbReference>
<name>A0ABT0LTC7_9XANT</name>
<evidence type="ECO:0000259" key="4">
    <source>
        <dbReference type="Pfam" id="PF05420"/>
    </source>
</evidence>
<evidence type="ECO:0000313" key="6">
    <source>
        <dbReference type="Proteomes" id="UP001167357"/>
    </source>
</evidence>
<organism evidence="5 6">
    <name type="scientific">Xanthomonas nasturtii</name>
    <dbReference type="NCBI Taxonomy" id="1843581"/>
    <lineage>
        <taxon>Bacteria</taxon>
        <taxon>Pseudomonadati</taxon>
        <taxon>Pseudomonadota</taxon>
        <taxon>Gammaproteobacteria</taxon>
        <taxon>Lysobacterales</taxon>
        <taxon>Lysobacteraceae</taxon>
        <taxon>Xanthomonas</taxon>
    </lineage>
</organism>
<accession>A0ABT0LTC7</accession>
<reference evidence="5" key="1">
    <citation type="submission" date="2022-04" db="EMBL/GenBank/DDBJ databases">
        <title>Genomic comparison of 19 strains of Xanthomonas nasturtii, a newly emerging watercress pathogen.</title>
        <authorList>
            <person name="Harrison J."/>
            <person name="Greer S."/>
            <person name="Hussain R."/>
            <person name="Lascelles D."/>
            <person name="Roberts M."/>
            <person name="Carter B."/>
            <person name="Bryning A."/>
            <person name="Carroll S."/>
            <person name="Aspin A."/>
            <person name="Cruz L."/>
            <person name="Cruz J."/>
            <person name="Grant M."/>
            <person name="Vicente J."/>
            <person name="Studholme D.J."/>
        </authorList>
    </citation>
    <scope>NUCLEOTIDE SEQUENCE</scope>
    <source>
        <strain evidence="5">10016B</strain>
    </source>
</reference>